<gene>
    <name evidence="1" type="ORF">NCTC10918_02176</name>
</gene>
<protein>
    <submittedName>
        <fullName evidence="1">Uncharacterized protein</fullName>
    </submittedName>
</protein>
<reference evidence="1 2" key="1">
    <citation type="submission" date="2018-12" db="EMBL/GenBank/DDBJ databases">
        <authorList>
            <consortium name="Pathogen Informatics"/>
        </authorList>
    </citation>
    <scope>NUCLEOTIDE SEQUENCE [LARGE SCALE GENOMIC DNA]</scope>
    <source>
        <strain evidence="1 2">NCTC10918</strain>
    </source>
</reference>
<accession>A0A3S4ZP00</accession>
<dbReference type="EMBL" id="LR134521">
    <property type="protein sequence ID" value="VEJ30884.1"/>
    <property type="molecule type" value="Genomic_DNA"/>
</dbReference>
<proteinExistence type="predicted"/>
<evidence type="ECO:0000313" key="2">
    <source>
        <dbReference type="Proteomes" id="UP000270988"/>
    </source>
</evidence>
<sequence length="70" mass="7154">MIDPKDALTEQELDRLVELDAASQGDVAGGTATPATRTIEATAQAVAASAALIEATKADFMPTSACTTRC</sequence>
<dbReference type="AlphaFoldDB" id="A0A3S4ZP00"/>
<organism evidence="1 2">
    <name type="scientific">Rothia dentocariosa</name>
    <dbReference type="NCBI Taxonomy" id="2047"/>
    <lineage>
        <taxon>Bacteria</taxon>
        <taxon>Bacillati</taxon>
        <taxon>Actinomycetota</taxon>
        <taxon>Actinomycetes</taxon>
        <taxon>Micrococcales</taxon>
        <taxon>Micrococcaceae</taxon>
        <taxon>Rothia</taxon>
    </lineage>
</organism>
<name>A0A3S4ZP00_9MICC</name>
<evidence type="ECO:0000313" key="1">
    <source>
        <dbReference type="EMBL" id="VEJ30884.1"/>
    </source>
</evidence>
<dbReference type="Proteomes" id="UP000270988">
    <property type="component" value="Chromosome"/>
</dbReference>